<dbReference type="EnsemblMetazoa" id="ISCW004990-RA">
    <property type="protein sequence ID" value="ISCW004990-PA"/>
    <property type="gene ID" value="ISCW004990"/>
</dbReference>
<evidence type="ECO:0000313" key="4">
    <source>
        <dbReference type="Proteomes" id="UP000001555"/>
    </source>
</evidence>
<feature type="region of interest" description="Disordered" evidence="1">
    <location>
        <begin position="62"/>
        <end position="84"/>
    </location>
</feature>
<evidence type="ECO:0000313" key="2">
    <source>
        <dbReference type="EMBL" id="EEC05485.1"/>
    </source>
</evidence>
<organism>
    <name type="scientific">Ixodes scapularis</name>
    <name type="common">Black-legged tick</name>
    <name type="synonym">Deer tick</name>
    <dbReference type="NCBI Taxonomy" id="6945"/>
    <lineage>
        <taxon>Eukaryota</taxon>
        <taxon>Metazoa</taxon>
        <taxon>Ecdysozoa</taxon>
        <taxon>Arthropoda</taxon>
        <taxon>Chelicerata</taxon>
        <taxon>Arachnida</taxon>
        <taxon>Acari</taxon>
        <taxon>Parasitiformes</taxon>
        <taxon>Ixodida</taxon>
        <taxon>Ixodoidea</taxon>
        <taxon>Ixodidae</taxon>
        <taxon>Ixodinae</taxon>
        <taxon>Ixodes</taxon>
    </lineage>
</organism>
<dbReference type="HOGENOM" id="CLU_2529961_0_0_1"/>
<protein>
    <submittedName>
        <fullName evidence="2 3">Uncharacterized protein</fullName>
    </submittedName>
</protein>
<dbReference type="AlphaFoldDB" id="B7PFW3"/>
<dbReference type="EMBL" id="DS704151">
    <property type="protein sequence ID" value="EEC05485.1"/>
    <property type="molecule type" value="Genomic_DNA"/>
</dbReference>
<reference evidence="3" key="2">
    <citation type="submission" date="2020-05" db="UniProtKB">
        <authorList>
            <consortium name="EnsemblMetazoa"/>
        </authorList>
    </citation>
    <scope>IDENTIFICATION</scope>
    <source>
        <strain evidence="3">wikel</strain>
    </source>
</reference>
<proteinExistence type="predicted"/>
<dbReference type="VEuPathDB" id="VectorBase:ISCI004990"/>
<dbReference type="EMBL" id="ABJB010449192">
    <property type="status" value="NOT_ANNOTATED_CDS"/>
    <property type="molecule type" value="Genomic_DNA"/>
</dbReference>
<name>B7PFW3_IXOSC</name>
<feature type="region of interest" description="Disordered" evidence="1">
    <location>
        <begin position="1"/>
        <end position="29"/>
    </location>
</feature>
<gene>
    <name evidence="2" type="ORF">IscW_ISCW004990</name>
</gene>
<dbReference type="Proteomes" id="UP000001555">
    <property type="component" value="Unassembled WGS sequence"/>
</dbReference>
<dbReference type="PaxDb" id="6945-B7PFW3"/>
<accession>B7PFW3</accession>
<evidence type="ECO:0000313" key="3">
    <source>
        <dbReference type="EnsemblMetazoa" id="ISCW004990-PA"/>
    </source>
</evidence>
<dbReference type="VEuPathDB" id="VectorBase:ISCW004990"/>
<evidence type="ECO:0000256" key="1">
    <source>
        <dbReference type="SAM" id="MobiDB-lite"/>
    </source>
</evidence>
<keyword evidence="4" id="KW-1185">Reference proteome</keyword>
<sequence length="84" mass="8716">MGLDMPQQPRNRRSFADWGKATNIGTAEPGTQPAILQTAVLFEAGVRNGLVASLESAFFASGCSPESRRGQSGPISAGDASALH</sequence>
<reference evidence="2 4" key="1">
    <citation type="submission" date="2008-03" db="EMBL/GenBank/DDBJ databases">
        <title>Annotation of Ixodes scapularis.</title>
        <authorList>
            <consortium name="Ixodes scapularis Genome Project Consortium"/>
            <person name="Caler E."/>
            <person name="Hannick L.I."/>
            <person name="Bidwell S."/>
            <person name="Joardar V."/>
            <person name="Thiagarajan M."/>
            <person name="Amedeo P."/>
            <person name="Galinsky K.J."/>
            <person name="Schobel S."/>
            <person name="Inman J."/>
            <person name="Hostetler J."/>
            <person name="Miller J."/>
            <person name="Hammond M."/>
            <person name="Megy K."/>
            <person name="Lawson D."/>
            <person name="Kodira C."/>
            <person name="Sutton G."/>
            <person name="Meyer J."/>
            <person name="Hill C.A."/>
            <person name="Birren B."/>
            <person name="Nene V."/>
            <person name="Collins F."/>
            <person name="Alarcon-Chaidez F."/>
            <person name="Wikel S."/>
            <person name="Strausberg R."/>
        </authorList>
    </citation>
    <scope>NUCLEOTIDE SEQUENCE [LARGE SCALE GENOMIC DNA]</scope>
    <source>
        <strain evidence="4">Wikel</strain>
        <strain evidence="2">Wikel colony</strain>
    </source>
</reference>
<dbReference type="InParanoid" id="B7PFW3"/>